<gene>
    <name evidence="2" type="ORF">FOY51_22420</name>
</gene>
<dbReference type="InterPro" id="IPR002734">
    <property type="entry name" value="RibDG_C"/>
</dbReference>
<dbReference type="EMBL" id="VLNY01000015">
    <property type="protein sequence ID" value="KAA0019407.1"/>
    <property type="molecule type" value="Genomic_DNA"/>
</dbReference>
<dbReference type="InterPro" id="IPR024072">
    <property type="entry name" value="DHFR-like_dom_sf"/>
</dbReference>
<reference evidence="2 3" key="1">
    <citation type="submission" date="2019-07" db="EMBL/GenBank/DDBJ databases">
        <title>Rhodococcus cavernicolus sp. nov., isolated from a cave.</title>
        <authorList>
            <person name="Lee S.D."/>
        </authorList>
    </citation>
    <scope>NUCLEOTIDE SEQUENCE [LARGE SCALE GENOMIC DNA]</scope>
    <source>
        <strain evidence="2 3">C1-24</strain>
    </source>
</reference>
<dbReference type="PANTHER" id="PTHR38011">
    <property type="entry name" value="DIHYDROFOLATE REDUCTASE FAMILY PROTEIN (AFU_ORTHOLOGUE AFUA_8G06820)"/>
    <property type="match status" value="1"/>
</dbReference>
<evidence type="ECO:0000313" key="3">
    <source>
        <dbReference type="Proteomes" id="UP000322244"/>
    </source>
</evidence>
<dbReference type="RefSeq" id="WP_149432503.1">
    <property type="nucleotide sequence ID" value="NZ_VLNY01000015.1"/>
</dbReference>
<dbReference type="Pfam" id="PF01872">
    <property type="entry name" value="RibD_C"/>
    <property type="match status" value="1"/>
</dbReference>
<protein>
    <submittedName>
        <fullName evidence="2">Dihydrofolate reductase</fullName>
    </submittedName>
</protein>
<dbReference type="SUPFAM" id="SSF53597">
    <property type="entry name" value="Dihydrofolate reductase-like"/>
    <property type="match status" value="1"/>
</dbReference>
<dbReference type="InterPro" id="IPR050765">
    <property type="entry name" value="Riboflavin_Biosynth_HTPR"/>
</dbReference>
<sequence length="189" mass="20457">MRELTYYVASTLDGFIAAPDGSFDAFAPDPQFLQYMAAEFPETLPVHARGPLGIAEVPNKHFDTVVMGRKTYDPAVEAGLTSAYPHLRQYVFSRTLGHVDDASVTVVAGNPVDTVRELKKENGLGIWLCGGGELAGQLAPEIDRLIVKVNPVVIGSGTPLFTHDYQPRSWSLVDATPQAGGVAVLQYER</sequence>
<evidence type="ECO:0000313" key="2">
    <source>
        <dbReference type="EMBL" id="KAA0019407.1"/>
    </source>
</evidence>
<keyword evidence="3" id="KW-1185">Reference proteome</keyword>
<dbReference type="GO" id="GO:0008703">
    <property type="term" value="F:5-amino-6-(5-phosphoribosylamino)uracil reductase activity"/>
    <property type="evidence" value="ECO:0007669"/>
    <property type="project" value="InterPro"/>
</dbReference>
<comment type="caution">
    <text evidence="2">The sequence shown here is derived from an EMBL/GenBank/DDBJ whole genome shotgun (WGS) entry which is preliminary data.</text>
</comment>
<dbReference type="Proteomes" id="UP000322244">
    <property type="component" value="Unassembled WGS sequence"/>
</dbReference>
<accession>A0A5A7S3E0</accession>
<organism evidence="2 3">
    <name type="scientific">Antrihabitans cavernicola</name>
    <dbReference type="NCBI Taxonomy" id="2495913"/>
    <lineage>
        <taxon>Bacteria</taxon>
        <taxon>Bacillati</taxon>
        <taxon>Actinomycetota</taxon>
        <taxon>Actinomycetes</taxon>
        <taxon>Mycobacteriales</taxon>
        <taxon>Nocardiaceae</taxon>
        <taxon>Antrihabitans</taxon>
    </lineage>
</organism>
<dbReference type="PANTHER" id="PTHR38011:SF11">
    <property type="entry name" value="2,5-DIAMINO-6-RIBOSYLAMINO-4(3H)-PYRIMIDINONE 5'-PHOSPHATE REDUCTASE"/>
    <property type="match status" value="1"/>
</dbReference>
<proteinExistence type="predicted"/>
<dbReference type="Gene3D" id="3.40.430.10">
    <property type="entry name" value="Dihydrofolate Reductase, subunit A"/>
    <property type="match status" value="1"/>
</dbReference>
<dbReference type="OrthoDB" id="195113at2"/>
<name>A0A5A7S3E0_9NOCA</name>
<evidence type="ECO:0000259" key="1">
    <source>
        <dbReference type="Pfam" id="PF01872"/>
    </source>
</evidence>
<dbReference type="AlphaFoldDB" id="A0A5A7S3E0"/>
<feature type="domain" description="Bacterial bifunctional deaminase-reductase C-terminal" evidence="1">
    <location>
        <begin position="4"/>
        <end position="174"/>
    </location>
</feature>
<dbReference type="GO" id="GO:0009231">
    <property type="term" value="P:riboflavin biosynthetic process"/>
    <property type="evidence" value="ECO:0007669"/>
    <property type="project" value="InterPro"/>
</dbReference>